<reference evidence="1 2" key="1">
    <citation type="submission" date="2019-02" db="EMBL/GenBank/DDBJ databases">
        <title>Draft Genome Sequence of Streptomyces sp. AM-2504, identified by 16S rRNA comparative analysis as a Streptomyces Kasugaensis strain.</title>
        <authorList>
            <person name="Napolioni V."/>
            <person name="Giuliodori A.M."/>
            <person name="Spurio R."/>
            <person name="Fabbretti A."/>
        </authorList>
    </citation>
    <scope>NUCLEOTIDE SEQUENCE [LARGE SCALE GENOMIC DNA]</scope>
    <source>
        <strain evidence="1 2">AM-2504</strain>
    </source>
</reference>
<dbReference type="Proteomes" id="UP000292452">
    <property type="component" value="Unassembled WGS sequence"/>
</dbReference>
<proteinExistence type="predicted"/>
<comment type="caution">
    <text evidence="1">The sequence shown here is derived from an EMBL/GenBank/DDBJ whole genome shotgun (WGS) entry which is preliminary data.</text>
</comment>
<name>A0A4Q9I1X2_STRKA</name>
<evidence type="ECO:0008006" key="3">
    <source>
        <dbReference type="Google" id="ProtNLM"/>
    </source>
</evidence>
<gene>
    <name evidence="1" type="ORF">EYS09_03885</name>
</gene>
<keyword evidence="2" id="KW-1185">Reference proteome</keyword>
<dbReference type="EMBL" id="SIXH01000021">
    <property type="protein sequence ID" value="TBO60919.1"/>
    <property type="molecule type" value="Genomic_DNA"/>
</dbReference>
<organism evidence="1 2">
    <name type="scientific">Streptomyces kasugaensis</name>
    <dbReference type="NCBI Taxonomy" id="1946"/>
    <lineage>
        <taxon>Bacteria</taxon>
        <taxon>Bacillati</taxon>
        <taxon>Actinomycetota</taxon>
        <taxon>Actinomycetes</taxon>
        <taxon>Kitasatosporales</taxon>
        <taxon>Streptomycetaceae</taxon>
        <taxon>Streptomyces</taxon>
    </lineage>
</organism>
<evidence type="ECO:0000313" key="1">
    <source>
        <dbReference type="EMBL" id="TBO60919.1"/>
    </source>
</evidence>
<dbReference type="RefSeq" id="WP_131122172.1">
    <property type="nucleotide sequence ID" value="NZ_SIXH01000021.1"/>
</dbReference>
<dbReference type="AlphaFoldDB" id="A0A4Q9I1X2"/>
<accession>A0A4Q9I1X2</accession>
<sequence>MSESVLGCAEGYTAAIHWRGGARSFVAESTLVGLTACSWSRTLNDTSDARIVVAKGNASPDCCAALGQVEPWVHELTIYRDGELVWQGPVTKVTEHRDSVAVEAQDVYAWLDKLVNTSLIRYVDASGPDGRYRAPVTHIAWNILRLNLGDTLSQPHDYPAVMDYIVRRDPAEQVRFEKDGTHNKSIWNAYVGDIWRELAKRGLTWTAVGRSLLLRSRPTTSTVALARLELDHILGDVEVIKDGASAATYGWATTQQEQDIEDGLTVGTGRTGTPYGRLDTLVKVQGQETSAADLRQAAREAVAGRYPVPVTISVPDGSQLSPLAPVGVEGLVPGERVDVVTETFCTSVGQGFALTDVAAEWGDGGEKIGITLVPLADVDEAVVQ</sequence>
<evidence type="ECO:0000313" key="2">
    <source>
        <dbReference type="Proteomes" id="UP000292452"/>
    </source>
</evidence>
<protein>
    <recommendedName>
        <fullName evidence="3">Minor tail protein</fullName>
    </recommendedName>
</protein>